<keyword evidence="2" id="KW-1133">Transmembrane helix</keyword>
<comment type="caution">
    <text evidence="5">The sequence shown here is derived from an EMBL/GenBank/DDBJ whole genome shotgun (WGS) entry which is preliminary data.</text>
</comment>
<proteinExistence type="inferred from homology"/>
<feature type="transmembrane region" description="Helical" evidence="2">
    <location>
        <begin position="123"/>
        <end position="144"/>
    </location>
</feature>
<evidence type="ECO:0000256" key="1">
    <source>
        <dbReference type="ARBA" id="ARBA00005801"/>
    </source>
</evidence>
<evidence type="ECO:0000313" key="4">
    <source>
        <dbReference type="EMBL" id="PHU36562.1"/>
    </source>
</evidence>
<keyword evidence="2" id="KW-0472">Membrane</keyword>
<dbReference type="Proteomes" id="UP000225889">
    <property type="component" value="Unassembled WGS sequence"/>
</dbReference>
<feature type="transmembrane region" description="Helical" evidence="2">
    <location>
        <begin position="48"/>
        <end position="66"/>
    </location>
</feature>
<dbReference type="InterPro" id="IPR000045">
    <property type="entry name" value="Prepilin_IV_endopep_pep"/>
</dbReference>
<dbReference type="Proteomes" id="UP000224317">
    <property type="component" value="Unassembled WGS sequence"/>
</dbReference>
<dbReference type="GO" id="GO:0004190">
    <property type="term" value="F:aspartic-type endopeptidase activity"/>
    <property type="evidence" value="ECO:0007669"/>
    <property type="project" value="InterPro"/>
</dbReference>
<feature type="domain" description="Prepilin type IV endopeptidase peptidase" evidence="3">
    <location>
        <begin position="6"/>
        <end position="107"/>
    </location>
</feature>
<gene>
    <name evidence="5" type="ORF">CSX00_03255</name>
    <name evidence="4" type="ORF">CSX01_00370</name>
</gene>
<feature type="transmembrane region" description="Helical" evidence="2">
    <location>
        <begin position="25"/>
        <end position="42"/>
    </location>
</feature>
<comment type="similarity">
    <text evidence="1">Belongs to the peptidase A24 family.</text>
</comment>
<keyword evidence="2" id="KW-0812">Transmembrane</keyword>
<evidence type="ECO:0000313" key="6">
    <source>
        <dbReference type="Proteomes" id="UP000224317"/>
    </source>
</evidence>
<dbReference type="EMBL" id="PDYH01000010">
    <property type="protein sequence ID" value="PHU40978.1"/>
    <property type="molecule type" value="Genomic_DNA"/>
</dbReference>
<protein>
    <recommendedName>
        <fullName evidence="3">Prepilin type IV endopeptidase peptidase domain-containing protein</fullName>
    </recommendedName>
</protein>
<name>A0A2G3ECC1_9FIRM</name>
<dbReference type="EMBL" id="PDYF01000002">
    <property type="protein sequence ID" value="PHU36562.1"/>
    <property type="molecule type" value="Genomic_DNA"/>
</dbReference>
<evidence type="ECO:0000259" key="3">
    <source>
        <dbReference type="Pfam" id="PF01478"/>
    </source>
</evidence>
<dbReference type="PANTHER" id="PTHR30487:SF0">
    <property type="entry name" value="PREPILIN LEADER PEPTIDASE_N-METHYLTRANSFERASE-RELATED"/>
    <property type="match status" value="1"/>
</dbReference>
<evidence type="ECO:0000256" key="2">
    <source>
        <dbReference type="SAM" id="Phobius"/>
    </source>
</evidence>
<feature type="transmembrane region" description="Helical" evidence="2">
    <location>
        <begin position="78"/>
        <end position="108"/>
    </location>
</feature>
<sequence>MREIGLIIFYGLTAFDDIRTKQVRILEIIVFGILGIIVNVIWPVKSVESIICGLLVGIVLYIFSILTKEKIGKGDCFIIMVSGLYLGFIDVLILIWISSFLALIYGLIKIKKLKKDSSYEIPFVPFLLSGFLLMYGIHSFGSLII</sequence>
<dbReference type="GO" id="GO:0006465">
    <property type="term" value="P:signal peptide processing"/>
    <property type="evidence" value="ECO:0007669"/>
    <property type="project" value="TreeGrafter"/>
</dbReference>
<dbReference type="AlphaFoldDB" id="A0A2G3ECC1"/>
<organism evidence="5 6">
    <name type="scientific">Pseudobutyrivibrio ruminis</name>
    <dbReference type="NCBI Taxonomy" id="46206"/>
    <lineage>
        <taxon>Bacteria</taxon>
        <taxon>Bacillati</taxon>
        <taxon>Bacillota</taxon>
        <taxon>Clostridia</taxon>
        <taxon>Lachnospirales</taxon>
        <taxon>Lachnospiraceae</taxon>
        <taxon>Pseudobutyrivibrio</taxon>
    </lineage>
</organism>
<dbReference type="GO" id="GO:0005886">
    <property type="term" value="C:plasma membrane"/>
    <property type="evidence" value="ECO:0007669"/>
    <property type="project" value="TreeGrafter"/>
</dbReference>
<evidence type="ECO:0000313" key="5">
    <source>
        <dbReference type="EMBL" id="PHU40978.1"/>
    </source>
</evidence>
<keyword evidence="6" id="KW-1185">Reference proteome</keyword>
<accession>A0A2G3ECC1</accession>
<dbReference type="InterPro" id="IPR050882">
    <property type="entry name" value="Prepilin_peptidase/N-MTase"/>
</dbReference>
<reference evidence="5" key="1">
    <citation type="submission" date="2017-10" db="EMBL/GenBank/DDBJ databases">
        <title>Resolving the taxonomy of Roseburia spp., Eubacterium rectale and Agathobacter spp. through phylogenomic analysis.</title>
        <authorList>
            <person name="Sheridan P.O."/>
            <person name="Walker A.W."/>
            <person name="Duncan S.H."/>
            <person name="Scott K.P."/>
            <person name="Toole P.W.O."/>
            <person name="Luis P."/>
            <person name="Flint H.J."/>
        </authorList>
    </citation>
    <scope>NUCLEOTIDE SEQUENCE [LARGE SCALE GENOMIC DNA]</scope>
    <source>
        <strain evidence="5">JK10</strain>
        <strain evidence="4">JK626</strain>
    </source>
</reference>
<dbReference type="PANTHER" id="PTHR30487">
    <property type="entry name" value="TYPE 4 PREPILIN-LIKE PROTEINS LEADER PEPTIDE-PROCESSING ENZYME"/>
    <property type="match status" value="1"/>
</dbReference>
<dbReference type="RefSeq" id="WP_090154141.1">
    <property type="nucleotide sequence ID" value="NZ_PDYF01000002.1"/>
</dbReference>
<dbReference type="Gene3D" id="1.20.120.1220">
    <property type="match status" value="1"/>
</dbReference>
<reference evidence="5" key="2">
    <citation type="submission" date="2017-10" db="EMBL/GenBank/DDBJ databases">
        <authorList>
            <person name="Banno H."/>
            <person name="Chua N.-H."/>
        </authorList>
    </citation>
    <scope>NUCLEOTIDE SEQUENCE [LARGE SCALE GENOMIC DNA]</scope>
    <source>
        <strain evidence="5">JK10</strain>
        <strain evidence="4">JK626</strain>
    </source>
</reference>
<dbReference type="Pfam" id="PF01478">
    <property type="entry name" value="Peptidase_A24"/>
    <property type="match status" value="1"/>
</dbReference>